<sequence>MNASHEDFSFACGGSVPIALPAETSETESQSSSGSSSSHETASTAASNPHQAIDGLLADMLPATFGLGGKDVYDESYRKAAKLDPSSFSTNFSPYETGIIAMVAQMLLPDIEGDFAVRRAVKAELYKLNVYEGPSGHFHAHVDTPRSRSQFGSLVVCLPAAHEGGMLEVRHNGKAMQFDCDEDDDNGGGDPAATIKWAAFYSDCEHEVFEVRAGHRVTLTYNLYAVPADTTRYDAVRAVTSPLVGHMDALLGNKDFMPKGEPESPVILHVCGYLGFYTTHAYAHTSDDFDPSSLKGVDMVIWQGFQRLGCGVCLRPILNADCWDEEDGELIVGGEDFSMHISECELRDRDDLEYILDEWDKEEDIAHADIAWLNEPGNTQAQLIYTAYGNEAFATAFYSWCSIIIGVPPYGDEGRMALAKPYA</sequence>
<comment type="caution">
    <text evidence="4">The sequence shown here is derived from an EMBL/GenBank/DDBJ whole genome shotgun (WGS) entry which is preliminary data.</text>
</comment>
<dbReference type="Pfam" id="PF13640">
    <property type="entry name" value="2OG-FeII_Oxy_3"/>
    <property type="match status" value="1"/>
</dbReference>
<dbReference type="InterPro" id="IPR044862">
    <property type="entry name" value="Pro_4_hyd_alph_FE2OG_OXY"/>
</dbReference>
<evidence type="ECO:0000256" key="2">
    <source>
        <dbReference type="SAM" id="MobiDB-lite"/>
    </source>
</evidence>
<keyword evidence="5" id="KW-1185">Reference proteome</keyword>
<evidence type="ECO:0000259" key="3">
    <source>
        <dbReference type="PROSITE" id="PS51471"/>
    </source>
</evidence>
<organism evidence="4 5">
    <name type="scientific">Lasiosphaeria ovina</name>
    <dbReference type="NCBI Taxonomy" id="92902"/>
    <lineage>
        <taxon>Eukaryota</taxon>
        <taxon>Fungi</taxon>
        <taxon>Dikarya</taxon>
        <taxon>Ascomycota</taxon>
        <taxon>Pezizomycotina</taxon>
        <taxon>Sordariomycetes</taxon>
        <taxon>Sordariomycetidae</taxon>
        <taxon>Sordariales</taxon>
        <taxon>Lasiosphaeriaceae</taxon>
        <taxon>Lasiosphaeria</taxon>
    </lineage>
</organism>
<dbReference type="PROSITE" id="PS51471">
    <property type="entry name" value="FE2OG_OXY"/>
    <property type="match status" value="1"/>
</dbReference>
<dbReference type="EMBL" id="JAULSN010000012">
    <property type="protein sequence ID" value="KAK3361121.1"/>
    <property type="molecule type" value="Genomic_DNA"/>
</dbReference>
<feature type="domain" description="Fe2OG dioxygenase" evidence="3">
    <location>
        <begin position="122"/>
        <end position="227"/>
    </location>
</feature>
<dbReference type="Gene3D" id="2.60.120.620">
    <property type="entry name" value="q2cbj1_9rhob like domain"/>
    <property type="match status" value="1"/>
</dbReference>
<dbReference type="Proteomes" id="UP001287356">
    <property type="component" value="Unassembled WGS sequence"/>
</dbReference>
<proteinExistence type="inferred from homology"/>
<gene>
    <name evidence="4" type="ORF">B0T24DRAFT_652879</name>
</gene>
<dbReference type="InterPro" id="IPR005123">
    <property type="entry name" value="Oxoglu/Fe-dep_dioxygenase_dom"/>
</dbReference>
<dbReference type="GO" id="GO:0046872">
    <property type="term" value="F:metal ion binding"/>
    <property type="evidence" value="ECO:0007669"/>
    <property type="project" value="UniProtKB-KW"/>
</dbReference>
<keyword evidence="1" id="KW-0479">Metal-binding</keyword>
<name>A0AAE0JU21_9PEZI</name>
<comment type="similarity">
    <text evidence="1">Belongs to the iron/ascorbate-dependent oxidoreductase family.</text>
</comment>
<dbReference type="AlphaFoldDB" id="A0AAE0JU21"/>
<dbReference type="PANTHER" id="PTHR33099:SF7">
    <property type="entry name" value="MYND-TYPE DOMAIN-CONTAINING PROTEIN"/>
    <property type="match status" value="1"/>
</dbReference>
<protein>
    <submittedName>
        <fullName evidence="4">Oxidoreductase</fullName>
    </submittedName>
</protein>
<evidence type="ECO:0000313" key="5">
    <source>
        <dbReference type="Proteomes" id="UP001287356"/>
    </source>
</evidence>
<keyword evidence="1" id="KW-0560">Oxidoreductase</keyword>
<keyword evidence="1" id="KW-0408">Iron</keyword>
<reference evidence="4" key="2">
    <citation type="submission" date="2023-06" db="EMBL/GenBank/DDBJ databases">
        <authorList>
            <consortium name="Lawrence Berkeley National Laboratory"/>
            <person name="Haridas S."/>
            <person name="Hensen N."/>
            <person name="Bonometti L."/>
            <person name="Westerberg I."/>
            <person name="Brannstrom I.O."/>
            <person name="Guillou S."/>
            <person name="Cros-Aarteil S."/>
            <person name="Calhoun S."/>
            <person name="Kuo A."/>
            <person name="Mondo S."/>
            <person name="Pangilinan J."/>
            <person name="Riley R."/>
            <person name="Labutti K."/>
            <person name="Andreopoulos B."/>
            <person name="Lipzen A."/>
            <person name="Chen C."/>
            <person name="Yanf M."/>
            <person name="Daum C."/>
            <person name="Ng V."/>
            <person name="Clum A."/>
            <person name="Steindorff A."/>
            <person name="Ohm R."/>
            <person name="Martin F."/>
            <person name="Silar P."/>
            <person name="Natvig D."/>
            <person name="Lalanne C."/>
            <person name="Gautier V."/>
            <person name="Ament-Velasquez S.L."/>
            <person name="Kruys A."/>
            <person name="Hutchinson M.I."/>
            <person name="Powell A.J."/>
            <person name="Barry K."/>
            <person name="Miller A.N."/>
            <person name="Grigoriev I.V."/>
            <person name="Debuchy R."/>
            <person name="Gladieux P."/>
            <person name="Thoren M.H."/>
            <person name="Johannesson H."/>
        </authorList>
    </citation>
    <scope>NUCLEOTIDE SEQUENCE</scope>
    <source>
        <strain evidence="4">CBS 958.72</strain>
    </source>
</reference>
<reference evidence="4" key="1">
    <citation type="journal article" date="2023" name="Mol. Phylogenet. Evol.">
        <title>Genome-scale phylogeny and comparative genomics of the fungal order Sordariales.</title>
        <authorList>
            <person name="Hensen N."/>
            <person name="Bonometti L."/>
            <person name="Westerberg I."/>
            <person name="Brannstrom I.O."/>
            <person name="Guillou S."/>
            <person name="Cros-Aarteil S."/>
            <person name="Calhoun S."/>
            <person name="Haridas S."/>
            <person name="Kuo A."/>
            <person name="Mondo S."/>
            <person name="Pangilinan J."/>
            <person name="Riley R."/>
            <person name="LaButti K."/>
            <person name="Andreopoulos B."/>
            <person name="Lipzen A."/>
            <person name="Chen C."/>
            <person name="Yan M."/>
            <person name="Daum C."/>
            <person name="Ng V."/>
            <person name="Clum A."/>
            <person name="Steindorff A."/>
            <person name="Ohm R.A."/>
            <person name="Martin F."/>
            <person name="Silar P."/>
            <person name="Natvig D.O."/>
            <person name="Lalanne C."/>
            <person name="Gautier V."/>
            <person name="Ament-Velasquez S.L."/>
            <person name="Kruys A."/>
            <person name="Hutchinson M.I."/>
            <person name="Powell A.J."/>
            <person name="Barry K."/>
            <person name="Miller A.N."/>
            <person name="Grigoriev I.V."/>
            <person name="Debuchy R."/>
            <person name="Gladieux P."/>
            <person name="Hiltunen Thoren M."/>
            <person name="Johannesson H."/>
        </authorList>
    </citation>
    <scope>NUCLEOTIDE SEQUENCE</scope>
    <source>
        <strain evidence="4">CBS 958.72</strain>
    </source>
</reference>
<accession>A0AAE0JU21</accession>
<feature type="compositionally biased region" description="Low complexity" evidence="2">
    <location>
        <begin position="23"/>
        <end position="47"/>
    </location>
</feature>
<evidence type="ECO:0000256" key="1">
    <source>
        <dbReference type="RuleBase" id="RU003682"/>
    </source>
</evidence>
<dbReference type="PANTHER" id="PTHR33099">
    <property type="entry name" value="FE2OG DIOXYGENASE DOMAIN-CONTAINING PROTEIN"/>
    <property type="match status" value="1"/>
</dbReference>
<evidence type="ECO:0000313" key="4">
    <source>
        <dbReference type="EMBL" id="KAK3361121.1"/>
    </source>
</evidence>
<dbReference type="GO" id="GO:0016491">
    <property type="term" value="F:oxidoreductase activity"/>
    <property type="evidence" value="ECO:0007669"/>
    <property type="project" value="UniProtKB-KW"/>
</dbReference>
<feature type="region of interest" description="Disordered" evidence="2">
    <location>
        <begin position="23"/>
        <end position="48"/>
    </location>
</feature>